<dbReference type="PATRIC" id="fig|1423777.3.peg.1301"/>
<organism evidence="2 3">
    <name type="scientific">Liquorilactobacillus oeni DSM 19972</name>
    <dbReference type="NCBI Taxonomy" id="1423777"/>
    <lineage>
        <taxon>Bacteria</taxon>
        <taxon>Bacillati</taxon>
        <taxon>Bacillota</taxon>
        <taxon>Bacilli</taxon>
        <taxon>Lactobacillales</taxon>
        <taxon>Lactobacillaceae</taxon>
        <taxon>Liquorilactobacillus</taxon>
    </lineage>
</organism>
<dbReference type="InterPro" id="IPR029021">
    <property type="entry name" value="Prot-tyrosine_phosphatase-like"/>
</dbReference>
<dbReference type="RefSeq" id="WP_057896126.1">
    <property type="nucleotide sequence ID" value="NZ_AZEH01000039.1"/>
</dbReference>
<sequence length="257" mass="29507">MKKERILNVSGSVNLRELGGYPTQDGRVVRWRKLLRSGDMSNLTLRARWQLARYGLNYDIDLRSPFEHEMAPDRIPQGTSYLSYPVYPLGNDERSDLPLKKEEKDDSDGVLDPYEMMVMNSHAQLAFRMLFTTLLKNDQDNKSVVFHCAAGKDRTGVAGFLILSALGVAYPIVKRDYLLTNLVYETTDQDELRQKLQNDNLADFINEMNSSFYVQGNSLDEAQQAIFKNYGSMQTYFKQAMQLSVSDLSDLRQLYLK</sequence>
<dbReference type="GO" id="GO:0004721">
    <property type="term" value="F:phosphoprotein phosphatase activity"/>
    <property type="evidence" value="ECO:0007669"/>
    <property type="project" value="InterPro"/>
</dbReference>
<evidence type="ECO:0000259" key="1">
    <source>
        <dbReference type="PROSITE" id="PS50056"/>
    </source>
</evidence>
<dbReference type="STRING" id="1423777.FD46_GL001257"/>
<dbReference type="PROSITE" id="PS50056">
    <property type="entry name" value="TYR_PHOSPHATASE_2"/>
    <property type="match status" value="1"/>
</dbReference>
<proteinExistence type="predicted"/>
<dbReference type="Gene3D" id="3.90.190.10">
    <property type="entry name" value="Protein tyrosine phosphatase superfamily"/>
    <property type="match status" value="1"/>
</dbReference>
<evidence type="ECO:0000313" key="2">
    <source>
        <dbReference type="EMBL" id="KRL04140.1"/>
    </source>
</evidence>
<accession>A0A0R1M7N8</accession>
<name>A0A0R1M7N8_9LACO</name>
<comment type="caution">
    <text evidence="2">The sequence shown here is derived from an EMBL/GenBank/DDBJ whole genome shotgun (WGS) entry which is preliminary data.</text>
</comment>
<dbReference type="OrthoDB" id="1188001at2"/>
<dbReference type="InterPro" id="IPR000387">
    <property type="entry name" value="Tyr_Pase_dom"/>
</dbReference>
<dbReference type="SUPFAM" id="SSF52799">
    <property type="entry name" value="(Phosphotyrosine protein) phosphatases II"/>
    <property type="match status" value="1"/>
</dbReference>
<feature type="domain" description="Tyrosine specific protein phosphatases" evidence="1">
    <location>
        <begin position="125"/>
        <end position="157"/>
    </location>
</feature>
<dbReference type="PROSITE" id="PS00383">
    <property type="entry name" value="TYR_PHOSPHATASE_1"/>
    <property type="match status" value="1"/>
</dbReference>
<dbReference type="EMBL" id="AZEH01000039">
    <property type="protein sequence ID" value="KRL04140.1"/>
    <property type="molecule type" value="Genomic_DNA"/>
</dbReference>
<dbReference type="InterPro" id="IPR016130">
    <property type="entry name" value="Tyr_Pase_AS"/>
</dbReference>
<dbReference type="AlphaFoldDB" id="A0A0R1M7N8"/>
<keyword evidence="3" id="KW-1185">Reference proteome</keyword>
<dbReference type="InterPro" id="IPR026893">
    <property type="entry name" value="Tyr/Ser_Pase_IphP-type"/>
</dbReference>
<protein>
    <recommendedName>
        <fullName evidence="1">Tyrosine specific protein phosphatases domain-containing protein</fullName>
    </recommendedName>
</protein>
<evidence type="ECO:0000313" key="3">
    <source>
        <dbReference type="Proteomes" id="UP000051686"/>
    </source>
</evidence>
<reference evidence="2 3" key="1">
    <citation type="journal article" date="2015" name="Genome Announc.">
        <title>Expanding the biotechnology potential of lactobacilli through comparative genomics of 213 strains and associated genera.</title>
        <authorList>
            <person name="Sun Z."/>
            <person name="Harris H.M."/>
            <person name="McCann A."/>
            <person name="Guo C."/>
            <person name="Argimon S."/>
            <person name="Zhang W."/>
            <person name="Yang X."/>
            <person name="Jeffery I.B."/>
            <person name="Cooney J.C."/>
            <person name="Kagawa T.F."/>
            <person name="Liu W."/>
            <person name="Song Y."/>
            <person name="Salvetti E."/>
            <person name="Wrobel A."/>
            <person name="Rasinkangas P."/>
            <person name="Parkhill J."/>
            <person name="Rea M.C."/>
            <person name="O'Sullivan O."/>
            <person name="Ritari J."/>
            <person name="Douillard F.P."/>
            <person name="Paul Ross R."/>
            <person name="Yang R."/>
            <person name="Briner A.E."/>
            <person name="Felis G.E."/>
            <person name="de Vos W.M."/>
            <person name="Barrangou R."/>
            <person name="Klaenhammer T.R."/>
            <person name="Caufield P.W."/>
            <person name="Cui Y."/>
            <person name="Zhang H."/>
            <person name="O'Toole P.W."/>
        </authorList>
    </citation>
    <scope>NUCLEOTIDE SEQUENCE [LARGE SCALE GENOMIC DNA]</scope>
    <source>
        <strain evidence="2 3">DSM 19972</strain>
    </source>
</reference>
<gene>
    <name evidence="2" type="ORF">FD46_GL001257</name>
</gene>
<dbReference type="Proteomes" id="UP000051686">
    <property type="component" value="Unassembled WGS sequence"/>
</dbReference>
<dbReference type="Pfam" id="PF13350">
    <property type="entry name" value="Y_phosphatase3"/>
    <property type="match status" value="1"/>
</dbReference>